<evidence type="ECO:0000313" key="8">
    <source>
        <dbReference type="Proteomes" id="UP000056090"/>
    </source>
</evidence>
<dbReference type="HAMAP" id="MF_00376">
    <property type="entry name" value="Dephospho_CoA_kinase"/>
    <property type="match status" value="1"/>
</dbReference>
<dbReference type="NCBIfam" id="TIGR00152">
    <property type="entry name" value="dephospho-CoA kinase"/>
    <property type="match status" value="1"/>
</dbReference>
<keyword evidence="5 7" id="KW-0418">Kinase</keyword>
<keyword evidence="2 5" id="KW-0547">Nucleotide-binding</keyword>
<evidence type="ECO:0000256" key="4">
    <source>
        <dbReference type="ARBA" id="ARBA00022993"/>
    </source>
</evidence>
<protein>
    <recommendedName>
        <fullName evidence="5 6">Dephospho-CoA kinase</fullName>
        <ecNumber evidence="5 6">2.7.1.24</ecNumber>
    </recommendedName>
    <alternativeName>
        <fullName evidence="5">Dephosphocoenzyme A kinase</fullName>
    </alternativeName>
</protein>
<dbReference type="GO" id="GO:0015937">
    <property type="term" value="P:coenzyme A biosynthetic process"/>
    <property type="evidence" value="ECO:0007669"/>
    <property type="project" value="UniProtKB-UniRule"/>
</dbReference>
<dbReference type="CDD" id="cd02022">
    <property type="entry name" value="DPCK"/>
    <property type="match status" value="1"/>
</dbReference>
<dbReference type="InterPro" id="IPR001977">
    <property type="entry name" value="Depp_CoAkinase"/>
</dbReference>
<evidence type="ECO:0000256" key="2">
    <source>
        <dbReference type="ARBA" id="ARBA00022741"/>
    </source>
</evidence>
<dbReference type="eggNOG" id="COG0237">
    <property type="taxonomic scope" value="Bacteria"/>
</dbReference>
<dbReference type="GO" id="GO:0005524">
    <property type="term" value="F:ATP binding"/>
    <property type="evidence" value="ECO:0007669"/>
    <property type="project" value="UniProtKB-UniRule"/>
</dbReference>
<evidence type="ECO:0000256" key="5">
    <source>
        <dbReference type="HAMAP-Rule" id="MF_00376"/>
    </source>
</evidence>
<evidence type="ECO:0000256" key="1">
    <source>
        <dbReference type="ARBA" id="ARBA00009018"/>
    </source>
</evidence>
<dbReference type="RefSeq" id="WP_044057826.1">
    <property type="nucleotide sequence ID" value="NZ_CBCSKJ010000002.1"/>
</dbReference>
<dbReference type="AlphaFoldDB" id="A0A075P1R3"/>
<comment type="catalytic activity">
    <reaction evidence="5">
        <text>3'-dephospho-CoA + ATP = ADP + CoA + H(+)</text>
        <dbReference type="Rhea" id="RHEA:18245"/>
        <dbReference type="ChEBI" id="CHEBI:15378"/>
        <dbReference type="ChEBI" id="CHEBI:30616"/>
        <dbReference type="ChEBI" id="CHEBI:57287"/>
        <dbReference type="ChEBI" id="CHEBI:57328"/>
        <dbReference type="ChEBI" id="CHEBI:456216"/>
        <dbReference type="EC" id="2.7.1.24"/>
    </reaction>
</comment>
<keyword evidence="4 5" id="KW-0173">Coenzyme A biosynthesis</keyword>
<dbReference type="EC" id="2.7.1.24" evidence="5 6"/>
<gene>
    <name evidence="5 7" type="primary">coaE</name>
    <name evidence="7" type="ORF">EP13_14355</name>
</gene>
<dbReference type="PANTHER" id="PTHR10695">
    <property type="entry name" value="DEPHOSPHO-COA KINASE-RELATED"/>
    <property type="match status" value="1"/>
</dbReference>
<dbReference type="Pfam" id="PF01121">
    <property type="entry name" value="CoaE"/>
    <property type="match status" value="1"/>
</dbReference>
<comment type="subcellular location">
    <subcellularLocation>
        <location evidence="5">Cytoplasm</location>
    </subcellularLocation>
</comment>
<dbReference type="UniPathway" id="UPA00241">
    <property type="reaction ID" value="UER00356"/>
</dbReference>
<keyword evidence="3 5" id="KW-0067">ATP-binding</keyword>
<dbReference type="InterPro" id="IPR027417">
    <property type="entry name" value="P-loop_NTPase"/>
</dbReference>
<reference evidence="7 8" key="1">
    <citation type="submission" date="2014-06" db="EMBL/GenBank/DDBJ databases">
        <title>Genomes of Alteromonas australica, a world apart.</title>
        <authorList>
            <person name="Gonzaga A."/>
            <person name="Lopez-Perez M."/>
            <person name="Rodriguez-Valera F."/>
        </authorList>
    </citation>
    <scope>NUCLEOTIDE SEQUENCE [LARGE SCALE GENOMIC DNA]</scope>
    <source>
        <strain evidence="7 8">H 17</strain>
    </source>
</reference>
<proteinExistence type="inferred from homology"/>
<dbReference type="EMBL" id="CP008849">
    <property type="protein sequence ID" value="AIF99766.1"/>
    <property type="molecule type" value="Genomic_DNA"/>
</dbReference>
<feature type="binding site" evidence="5">
    <location>
        <begin position="13"/>
        <end position="18"/>
    </location>
    <ligand>
        <name>ATP</name>
        <dbReference type="ChEBI" id="CHEBI:30616"/>
    </ligand>
</feature>
<dbReference type="SUPFAM" id="SSF52540">
    <property type="entry name" value="P-loop containing nucleoside triphosphate hydrolases"/>
    <property type="match status" value="1"/>
</dbReference>
<keyword evidence="5" id="KW-0963">Cytoplasm</keyword>
<dbReference type="GO" id="GO:0005737">
    <property type="term" value="C:cytoplasm"/>
    <property type="evidence" value="ECO:0007669"/>
    <property type="project" value="UniProtKB-SubCell"/>
</dbReference>
<organism evidence="7 8">
    <name type="scientific">Alteromonas australica</name>
    <dbReference type="NCBI Taxonomy" id="589873"/>
    <lineage>
        <taxon>Bacteria</taxon>
        <taxon>Pseudomonadati</taxon>
        <taxon>Pseudomonadota</taxon>
        <taxon>Gammaproteobacteria</taxon>
        <taxon>Alteromonadales</taxon>
        <taxon>Alteromonadaceae</taxon>
        <taxon>Alteromonas/Salinimonas group</taxon>
        <taxon>Alteromonas</taxon>
    </lineage>
</organism>
<sequence length="202" mass="22054">MTKHVIGLTGGIGSGKSAATEAFKSLGISIVDADEVARDVVAVGSEGLRHIVARFGRGILLEDGQLNRPALRERVFSHEGDKHWLNQLLHPLIRAKMLADIGAAPSAYCILSVPLLIENNMENLCDRVIVVDCPESLQLSRALQRDGSSRETIESIMASQASRSERLEKADDVINNTGSLDELHKQVALLHQQYVKHFNLSA</sequence>
<accession>A0A075P1R3</accession>
<comment type="function">
    <text evidence="5">Catalyzes the phosphorylation of the 3'-hydroxyl group of dephosphocoenzyme A to form coenzyme A.</text>
</comment>
<name>A0A075P1R3_9ALTE</name>
<dbReference type="Proteomes" id="UP000056090">
    <property type="component" value="Chromosome"/>
</dbReference>
<keyword evidence="5 7" id="KW-0808">Transferase</keyword>
<dbReference type="GO" id="GO:0004140">
    <property type="term" value="F:dephospho-CoA kinase activity"/>
    <property type="evidence" value="ECO:0007669"/>
    <property type="project" value="UniProtKB-UniRule"/>
</dbReference>
<evidence type="ECO:0000313" key="7">
    <source>
        <dbReference type="EMBL" id="AIF99766.1"/>
    </source>
</evidence>
<dbReference type="PANTHER" id="PTHR10695:SF46">
    <property type="entry name" value="BIFUNCTIONAL COENZYME A SYNTHASE-RELATED"/>
    <property type="match status" value="1"/>
</dbReference>
<dbReference type="Gene3D" id="3.40.50.300">
    <property type="entry name" value="P-loop containing nucleotide triphosphate hydrolases"/>
    <property type="match status" value="1"/>
</dbReference>
<dbReference type="GeneID" id="78256075"/>
<comment type="pathway">
    <text evidence="5">Cofactor biosynthesis; coenzyme A biosynthesis; CoA from (R)-pantothenate: step 5/5.</text>
</comment>
<keyword evidence="8" id="KW-1185">Reference proteome</keyword>
<dbReference type="PROSITE" id="PS51219">
    <property type="entry name" value="DPCK"/>
    <property type="match status" value="1"/>
</dbReference>
<dbReference type="KEGG" id="aal:EP13_14355"/>
<comment type="similarity">
    <text evidence="1 5">Belongs to the CoaE family.</text>
</comment>
<evidence type="ECO:0000256" key="3">
    <source>
        <dbReference type="ARBA" id="ARBA00022840"/>
    </source>
</evidence>
<evidence type="ECO:0000256" key="6">
    <source>
        <dbReference type="NCBIfam" id="TIGR00152"/>
    </source>
</evidence>